<keyword evidence="4 6" id="KW-0238">DNA-binding</keyword>
<dbReference type="STRING" id="212717.CTC_01567"/>
<dbReference type="InterPro" id="IPR011010">
    <property type="entry name" value="DNA_brk_join_enz"/>
</dbReference>
<accession>Q894H7</accession>
<dbReference type="HOGENOM" id="CLU_027562_9_2_9"/>
<dbReference type="Gene3D" id="1.10.150.130">
    <property type="match status" value="1"/>
</dbReference>
<evidence type="ECO:0000313" key="9">
    <source>
        <dbReference type="EMBL" id="AAO36115.1"/>
    </source>
</evidence>
<dbReference type="Pfam" id="PF00589">
    <property type="entry name" value="Phage_integrase"/>
    <property type="match status" value="1"/>
</dbReference>
<evidence type="ECO:0000256" key="5">
    <source>
        <dbReference type="ARBA" id="ARBA00023172"/>
    </source>
</evidence>
<dbReference type="GO" id="GO:0006310">
    <property type="term" value="P:DNA recombination"/>
    <property type="evidence" value="ECO:0007669"/>
    <property type="project" value="UniProtKB-KW"/>
</dbReference>
<dbReference type="InterPro" id="IPR004107">
    <property type="entry name" value="Integrase_SAM-like_N"/>
</dbReference>
<reference evidence="9 10" key="1">
    <citation type="journal article" date="2003" name="Proc. Natl. Acad. Sci. U.S.A.">
        <title>The genome sequence of Clostridium tetani, the causative agent of tetanus disease.</title>
        <authorList>
            <person name="Brueggemann H."/>
            <person name="Baumer S."/>
            <person name="Fricke W.F."/>
            <person name="Wiezer A."/>
            <person name="Liesegang H."/>
            <person name="Decker I."/>
            <person name="Herzberg C."/>
            <person name="Martinez-Arias R."/>
            <person name="Merkl R."/>
            <person name="Henne A."/>
            <person name="Gottschalk G."/>
        </authorList>
    </citation>
    <scope>NUCLEOTIDE SEQUENCE [LARGE SCALE GENOMIC DNA]</scope>
    <source>
        <strain evidence="10">Massachusetts / E88</strain>
    </source>
</reference>
<dbReference type="GO" id="GO:0015074">
    <property type="term" value="P:DNA integration"/>
    <property type="evidence" value="ECO:0007669"/>
    <property type="project" value="InterPro"/>
</dbReference>
<evidence type="ECO:0000259" key="7">
    <source>
        <dbReference type="PROSITE" id="PS51898"/>
    </source>
</evidence>
<evidence type="ECO:0000259" key="8">
    <source>
        <dbReference type="PROSITE" id="PS51900"/>
    </source>
</evidence>
<comment type="function">
    <text evidence="1">Site-specific tyrosine recombinase, which acts by catalyzing the cutting and rejoining of the recombining DNA molecules.</text>
</comment>
<dbReference type="PANTHER" id="PTHR30349">
    <property type="entry name" value="PHAGE INTEGRASE-RELATED"/>
    <property type="match status" value="1"/>
</dbReference>
<name>Q894H7_CLOTE</name>
<sequence length="343" mass="40977">MFIKILEVFLMLKNNINYAIDDFMFYCQQKDLRPKTIASYESTLRLFARYLEDTFSINNVKDITEEMCKDYITYTKERGKYTFVADKNTTFINQPSNREDYGKKISTTTVNNYIRNLKVFFNWCIEERITNVNNMQRIKQFKNNRISKDQLTDEEFKRLVRYLDTTKYHEFRDYVIIQLIIDTGMRIGETLALTIDNVDLDRRAILIQAEINKGRKDRYVFYSYTMSRLLKRWIQYKDRYVESDLLFCVKRGTQLQISNFEKNFSKYIKRARIDKKISPHTLRNNYARRFLLAGGSIFDLSRILGHSSVTVTEKAYADLTTEDIRKNYQLFSPLENIAKGGRR</sequence>
<dbReference type="EMBL" id="AE015927">
    <property type="protein sequence ID" value="AAO36115.1"/>
    <property type="molecule type" value="Genomic_DNA"/>
</dbReference>
<dbReference type="CDD" id="cd00397">
    <property type="entry name" value="DNA_BRE_C"/>
    <property type="match status" value="1"/>
</dbReference>
<protein>
    <submittedName>
        <fullName evidence="9">DNA integration/recombination protein</fullName>
    </submittedName>
</protein>
<comment type="similarity">
    <text evidence="2">Belongs to the 'phage' integrase family.</text>
</comment>
<keyword evidence="5" id="KW-0233">DNA recombination</keyword>
<evidence type="ECO:0000256" key="6">
    <source>
        <dbReference type="PROSITE-ProRule" id="PRU01248"/>
    </source>
</evidence>
<dbReference type="InterPro" id="IPR002104">
    <property type="entry name" value="Integrase_catalytic"/>
</dbReference>
<dbReference type="Pfam" id="PF02899">
    <property type="entry name" value="Phage_int_SAM_1"/>
    <property type="match status" value="1"/>
</dbReference>
<dbReference type="Gene3D" id="1.10.443.10">
    <property type="entry name" value="Intergrase catalytic core"/>
    <property type="match status" value="1"/>
</dbReference>
<dbReference type="PROSITE" id="PS51900">
    <property type="entry name" value="CB"/>
    <property type="match status" value="1"/>
</dbReference>
<evidence type="ECO:0000256" key="1">
    <source>
        <dbReference type="ARBA" id="ARBA00003283"/>
    </source>
</evidence>
<evidence type="ECO:0000256" key="4">
    <source>
        <dbReference type="ARBA" id="ARBA00023125"/>
    </source>
</evidence>
<feature type="domain" description="Tyr recombinase" evidence="7">
    <location>
        <begin position="146"/>
        <end position="329"/>
    </location>
</feature>
<dbReference type="InterPro" id="IPR044068">
    <property type="entry name" value="CB"/>
</dbReference>
<dbReference type="PROSITE" id="PS51898">
    <property type="entry name" value="TYR_RECOMBINASE"/>
    <property type="match status" value="1"/>
</dbReference>
<dbReference type="Proteomes" id="UP000001412">
    <property type="component" value="Chromosome"/>
</dbReference>
<evidence type="ECO:0000256" key="3">
    <source>
        <dbReference type="ARBA" id="ARBA00022908"/>
    </source>
</evidence>
<keyword evidence="10" id="KW-1185">Reference proteome</keyword>
<dbReference type="GO" id="GO:0003677">
    <property type="term" value="F:DNA binding"/>
    <property type="evidence" value="ECO:0007669"/>
    <property type="project" value="UniProtKB-UniRule"/>
</dbReference>
<dbReference type="SUPFAM" id="SSF56349">
    <property type="entry name" value="DNA breaking-rejoining enzymes"/>
    <property type="match status" value="1"/>
</dbReference>
<keyword evidence="3" id="KW-0229">DNA integration</keyword>
<gene>
    <name evidence="9" type="ordered locus">CTC_01567</name>
</gene>
<dbReference type="InterPro" id="IPR050090">
    <property type="entry name" value="Tyrosine_recombinase_XerCD"/>
</dbReference>
<organism evidence="9 10">
    <name type="scientific">Clostridium tetani (strain Massachusetts / E88)</name>
    <dbReference type="NCBI Taxonomy" id="212717"/>
    <lineage>
        <taxon>Bacteria</taxon>
        <taxon>Bacillati</taxon>
        <taxon>Bacillota</taxon>
        <taxon>Clostridia</taxon>
        <taxon>Eubacteriales</taxon>
        <taxon>Clostridiaceae</taxon>
        <taxon>Clostridium</taxon>
    </lineage>
</organism>
<evidence type="ECO:0000313" key="10">
    <source>
        <dbReference type="Proteomes" id="UP000001412"/>
    </source>
</evidence>
<dbReference type="AlphaFoldDB" id="Q894H7"/>
<dbReference type="KEGG" id="ctc:CTC_01567"/>
<dbReference type="InterPro" id="IPR010998">
    <property type="entry name" value="Integrase_recombinase_N"/>
</dbReference>
<proteinExistence type="inferred from homology"/>
<dbReference type="InterPro" id="IPR013762">
    <property type="entry name" value="Integrase-like_cat_sf"/>
</dbReference>
<dbReference type="PANTHER" id="PTHR30349:SF64">
    <property type="entry name" value="PROPHAGE INTEGRASE INTD-RELATED"/>
    <property type="match status" value="1"/>
</dbReference>
<evidence type="ECO:0000256" key="2">
    <source>
        <dbReference type="ARBA" id="ARBA00008857"/>
    </source>
</evidence>
<feature type="domain" description="Core-binding (CB)" evidence="8">
    <location>
        <begin position="14"/>
        <end position="125"/>
    </location>
</feature>